<accession>A0A2N9GRA0</accession>
<evidence type="ECO:0000313" key="2">
    <source>
        <dbReference type="EMBL" id="SPD01890.1"/>
    </source>
</evidence>
<reference evidence="2" key="1">
    <citation type="submission" date="2018-02" db="EMBL/GenBank/DDBJ databases">
        <authorList>
            <person name="Cohen D.B."/>
            <person name="Kent A.D."/>
        </authorList>
    </citation>
    <scope>NUCLEOTIDE SEQUENCE</scope>
</reference>
<protein>
    <submittedName>
        <fullName evidence="2">Uncharacterized protein</fullName>
    </submittedName>
</protein>
<feature type="region of interest" description="Disordered" evidence="1">
    <location>
        <begin position="1"/>
        <end position="21"/>
    </location>
</feature>
<name>A0A2N9GRA0_FAGSY</name>
<evidence type="ECO:0000256" key="1">
    <source>
        <dbReference type="SAM" id="MobiDB-lite"/>
    </source>
</evidence>
<feature type="compositionally biased region" description="Basic and acidic residues" evidence="1">
    <location>
        <begin position="7"/>
        <end position="21"/>
    </location>
</feature>
<gene>
    <name evidence="2" type="ORF">FSB_LOCUS29772</name>
</gene>
<dbReference type="EMBL" id="OIVN01002236">
    <property type="protein sequence ID" value="SPD01890.1"/>
    <property type="molecule type" value="Genomic_DNA"/>
</dbReference>
<proteinExistence type="predicted"/>
<organism evidence="2">
    <name type="scientific">Fagus sylvatica</name>
    <name type="common">Beechnut</name>
    <dbReference type="NCBI Taxonomy" id="28930"/>
    <lineage>
        <taxon>Eukaryota</taxon>
        <taxon>Viridiplantae</taxon>
        <taxon>Streptophyta</taxon>
        <taxon>Embryophyta</taxon>
        <taxon>Tracheophyta</taxon>
        <taxon>Spermatophyta</taxon>
        <taxon>Magnoliopsida</taxon>
        <taxon>eudicotyledons</taxon>
        <taxon>Gunneridae</taxon>
        <taxon>Pentapetalae</taxon>
        <taxon>rosids</taxon>
        <taxon>fabids</taxon>
        <taxon>Fagales</taxon>
        <taxon>Fagaceae</taxon>
        <taxon>Fagus</taxon>
    </lineage>
</organism>
<sequence length="83" mass="9318">MRVGHTARSDHSGHDLPNREVRVRRAALSEKKKGPEEEGVDARIKEKGEVGFCFPSFSSISIMCWWVSSEPMVARDSDSVPLF</sequence>
<dbReference type="AlphaFoldDB" id="A0A2N9GRA0"/>